<evidence type="ECO:0000313" key="1">
    <source>
        <dbReference type="EMBL" id="CAG2052964.1"/>
    </source>
</evidence>
<gene>
    <name evidence="1" type="ORF">TPAB3V08_LOCUS65</name>
</gene>
<dbReference type="EMBL" id="CAJPIN010000054">
    <property type="protein sequence ID" value="CAG2052964.1"/>
    <property type="molecule type" value="Genomic_DNA"/>
</dbReference>
<keyword evidence="2" id="KW-1185">Reference proteome</keyword>
<accession>A0ABN7NER7</accession>
<dbReference type="Proteomes" id="UP001153148">
    <property type="component" value="Unassembled WGS sequence"/>
</dbReference>
<reference evidence="1" key="1">
    <citation type="submission" date="2021-03" db="EMBL/GenBank/DDBJ databases">
        <authorList>
            <person name="Tran Van P."/>
        </authorList>
    </citation>
    <scope>NUCLEOTIDE SEQUENCE</scope>
</reference>
<organism evidence="1 2">
    <name type="scientific">Timema podura</name>
    <name type="common">Walking stick</name>
    <dbReference type="NCBI Taxonomy" id="61482"/>
    <lineage>
        <taxon>Eukaryota</taxon>
        <taxon>Metazoa</taxon>
        <taxon>Ecdysozoa</taxon>
        <taxon>Arthropoda</taxon>
        <taxon>Hexapoda</taxon>
        <taxon>Insecta</taxon>
        <taxon>Pterygota</taxon>
        <taxon>Neoptera</taxon>
        <taxon>Polyneoptera</taxon>
        <taxon>Phasmatodea</taxon>
        <taxon>Timematodea</taxon>
        <taxon>Timematoidea</taxon>
        <taxon>Timematidae</taxon>
        <taxon>Timema</taxon>
    </lineage>
</organism>
<sequence>MPSLPRKLRPGDREVCRENKNKVKYEQLVNTTETCTCGHYDKGVSLLLSGLTLTGRLESPSAGVGNLLHHVLVPVRFIRLSTNYASGLGNGKVEFRGSDSAFAWRENGKPLSKTTSSLPDRDSNLDIPVFDSLAQHEDSAFDSYATKAYPPRWRSWLTRQSCRARLPRTGRSRFTPPVMPTLATDLSRQFAGTLVSDSTEFEVKQSFYVMSDSEEDLELFLLLDSNYCLFEENTRTWIHDFNKYRSDSEFFKTSLSMRNYPDGYKDYHRMQIETFDYILEAIKEDLATHSNFRDGVSPEEKLTITISGFAPLFRVSLNLPLKLTYSLDSPSRVFVTERLLIQPEVRSTARRVTSFRPATLRASDNTHHYCWVETNPFDLTRLQSGIGRHRELSERADVPNGGGSYGTLQFVLSRA</sequence>
<evidence type="ECO:0000313" key="2">
    <source>
        <dbReference type="Proteomes" id="UP001153148"/>
    </source>
</evidence>
<comment type="caution">
    <text evidence="1">The sequence shown here is derived from an EMBL/GenBank/DDBJ whole genome shotgun (WGS) entry which is preliminary data.</text>
</comment>
<protein>
    <submittedName>
        <fullName evidence="1">Uncharacterized protein</fullName>
    </submittedName>
</protein>
<name>A0ABN7NER7_TIMPD</name>
<proteinExistence type="predicted"/>